<protein>
    <recommendedName>
        <fullName evidence="5">Factor arrest protein 11</fullName>
    </recommendedName>
</protein>
<feature type="domain" description="Far11/STRP N-terminal" evidence="1">
    <location>
        <begin position="77"/>
        <end position="355"/>
    </location>
</feature>
<proteinExistence type="predicted"/>
<dbReference type="RefSeq" id="XP_015465265.1">
    <property type="nucleotide sequence ID" value="XM_015613896.1"/>
</dbReference>
<organism evidence="3 4">
    <name type="scientific">Debaryomyces fabryi</name>
    <dbReference type="NCBI Taxonomy" id="58627"/>
    <lineage>
        <taxon>Eukaryota</taxon>
        <taxon>Fungi</taxon>
        <taxon>Dikarya</taxon>
        <taxon>Ascomycota</taxon>
        <taxon>Saccharomycotina</taxon>
        <taxon>Pichiomycetes</taxon>
        <taxon>Debaryomycetaceae</taxon>
        <taxon>Debaryomyces</taxon>
    </lineage>
</organism>
<dbReference type="Pfam" id="PF07923">
    <property type="entry name" value="N1221"/>
    <property type="match status" value="1"/>
</dbReference>
<keyword evidence="4" id="KW-1185">Reference proteome</keyword>
<dbReference type="EMBL" id="LMYN01000167">
    <property type="protein sequence ID" value="KRZ99162.1"/>
    <property type="molecule type" value="Genomic_DNA"/>
</dbReference>
<evidence type="ECO:0000259" key="1">
    <source>
        <dbReference type="SMART" id="SM01292"/>
    </source>
</evidence>
<dbReference type="GO" id="GO:0007010">
    <property type="term" value="P:cytoskeleton organization"/>
    <property type="evidence" value="ECO:0007669"/>
    <property type="project" value="TreeGrafter"/>
</dbReference>
<gene>
    <name evidence="3" type="ORF">AC631_05067</name>
</gene>
<dbReference type="InterPro" id="IPR012486">
    <property type="entry name" value="Far11/STRP_N"/>
</dbReference>
<sequence>MSMQDELILIDQLEDQLIDNPDASTKKELYDTSLDETFQKKLNARAEQIANQNNGVDNENDAQGRSIANNYLFLVTKTHLAYEYRDYRSLDTELSEWFAFNDFSLLGGLQRNLENYDLEKKYLDISDIEMVERCISDVDLYNGKSLGLILYFAFGKYGECKDKEEQMHSIKANCKALFELGLFEKLTLMLQSFIDERIKIDVKNDFHEDLPIETESGYFKALTLFYFIINVILDEKNISNWRKLRKSLAKSDIISDFVRFIEHWKWNQNRTYKARYLFMIVWKLILIEMGDSTHISKVNDFLFDMHGIVNKRGKDIPTNKLTCSPLDYFTFREDLTDRFPLYKDDEIKMLPKKDVYEFSALKEALEENNKSIDNEYQYFMSMNSHSNSLSNLLENPRPNKSHTILSQLPAQTVHIATPVPSPPSAPSDFMSGGEKIRKLYQTNQGMPFIYPKTNEAEVPYAIKEASDILKNSVYESYSNKQLWNERQKFMIQERGFVNEYDEGKSYQFNEFDYNDELFEKYPEKEDEIHSLLRVESFYKKNLSRFHSLILILIETMKSNRLDYNLNFAEWELNPESSYFNNGKNVDRESKTKIDFVLMQQLEVLNIKEITLKATSSIIFLLLKWFKTNHVLKYYYFSSILFDDQYFNVLFEYMTRAFNNSDLQEFYNNKDGTDELDNVAEYEILINQNQLMNPQIKLPRFEFFNNCLKTSPQDYKYEFINKSLILKLPNEIDANNISNITIQRVNENFCFILINLLNITNKILIKNLTQRIFTLNELKPTEIFKIILLNYDNKFINKPILKILKKLIPYQGRKWKSINMDLISKVYLNCRLSLRDNWLSGKDLENDFNNSFDQEIALRALLQFYNIKNYPLQMASLGYQISTEDIPNLILDGNLESYDV</sequence>
<dbReference type="PANTHER" id="PTHR13239:SF4">
    <property type="entry name" value="AT25231P"/>
    <property type="match status" value="1"/>
</dbReference>
<dbReference type="SMART" id="SM01292">
    <property type="entry name" value="N1221"/>
    <property type="match status" value="1"/>
</dbReference>
<name>A0A0V1PSG4_9ASCO</name>
<accession>A0A0V1PSG4</accession>
<dbReference type="PANTHER" id="PTHR13239">
    <property type="entry name" value="PROTEIN REQUIRED FOR HYPHAL ANASTOMOSIS HAM-2"/>
    <property type="match status" value="1"/>
</dbReference>
<dbReference type="InterPro" id="IPR021819">
    <property type="entry name" value="Far11/STRP_C"/>
</dbReference>
<comment type="caution">
    <text evidence="3">The sequence shown here is derived from an EMBL/GenBank/DDBJ whole genome shotgun (WGS) entry which is preliminary data.</text>
</comment>
<dbReference type="GO" id="GO:0005829">
    <property type="term" value="C:cytosol"/>
    <property type="evidence" value="ECO:0007669"/>
    <property type="project" value="TreeGrafter"/>
</dbReference>
<feature type="domain" description="Far11/STRP C-terminal" evidence="2">
    <location>
        <begin position="459"/>
        <end position="898"/>
    </location>
</feature>
<dbReference type="OrthoDB" id="18234at2759"/>
<dbReference type="Pfam" id="PF11882">
    <property type="entry name" value="DUF3402"/>
    <property type="match status" value="2"/>
</dbReference>
<evidence type="ECO:0000259" key="2">
    <source>
        <dbReference type="SMART" id="SM01293"/>
    </source>
</evidence>
<reference evidence="3 4" key="1">
    <citation type="submission" date="2015-11" db="EMBL/GenBank/DDBJ databases">
        <title>The genome of Debaryomyces fabryi.</title>
        <authorList>
            <person name="Tafer H."/>
            <person name="Lopandic K."/>
        </authorList>
    </citation>
    <scope>NUCLEOTIDE SEQUENCE [LARGE SCALE GENOMIC DNA]</scope>
    <source>
        <strain evidence="3 4">CBS 789</strain>
    </source>
</reference>
<evidence type="ECO:0008006" key="5">
    <source>
        <dbReference type="Google" id="ProtNLM"/>
    </source>
</evidence>
<dbReference type="InterPro" id="IPR040185">
    <property type="entry name" value="Far11/STRP"/>
</dbReference>
<dbReference type="AlphaFoldDB" id="A0A0V1PSG4"/>
<evidence type="ECO:0000313" key="3">
    <source>
        <dbReference type="EMBL" id="KRZ99162.1"/>
    </source>
</evidence>
<evidence type="ECO:0000313" key="4">
    <source>
        <dbReference type="Proteomes" id="UP000054251"/>
    </source>
</evidence>
<dbReference type="SMART" id="SM01293">
    <property type="entry name" value="DUF3402"/>
    <property type="match status" value="1"/>
</dbReference>
<dbReference type="GeneID" id="26842076"/>
<dbReference type="Proteomes" id="UP000054251">
    <property type="component" value="Unassembled WGS sequence"/>
</dbReference>